<keyword evidence="3" id="KW-1185">Reference proteome</keyword>
<dbReference type="PATRIC" id="fig|1217659.3.peg.3299"/>
<evidence type="ECO:0000313" key="3">
    <source>
        <dbReference type="Proteomes" id="UP000017667"/>
    </source>
</evidence>
<feature type="domain" description="Bbp19-like phage" evidence="1">
    <location>
        <begin position="98"/>
        <end position="151"/>
    </location>
</feature>
<reference evidence="2 3" key="1">
    <citation type="submission" date="2013-02" db="EMBL/GenBank/DDBJ databases">
        <title>The Genome Sequence of Acinetobacter haemolyticus CIP 64.3.</title>
        <authorList>
            <consortium name="The Broad Institute Genome Sequencing Platform"/>
            <consortium name="The Broad Institute Genome Sequencing Center for Infectious Disease"/>
            <person name="Cerqueira G."/>
            <person name="Feldgarden M."/>
            <person name="Courvalin P."/>
            <person name="Perichon B."/>
            <person name="Grillot-Courvalin C."/>
            <person name="Clermont D."/>
            <person name="Rocha E."/>
            <person name="Yoon E.-J."/>
            <person name="Nemec A."/>
            <person name="Walker B."/>
            <person name="Young S.K."/>
            <person name="Zeng Q."/>
            <person name="Gargeya S."/>
            <person name="Fitzgerald M."/>
            <person name="Haas B."/>
            <person name="Abouelleil A."/>
            <person name="Alvarado L."/>
            <person name="Arachchi H.M."/>
            <person name="Berlin A.M."/>
            <person name="Chapman S.B."/>
            <person name="Dewar J."/>
            <person name="Goldberg J."/>
            <person name="Griggs A."/>
            <person name="Gujja S."/>
            <person name="Hansen M."/>
            <person name="Howarth C."/>
            <person name="Imamovic A."/>
            <person name="Larimer J."/>
            <person name="McCowan C."/>
            <person name="Murphy C."/>
            <person name="Neiman D."/>
            <person name="Pearson M."/>
            <person name="Priest M."/>
            <person name="Roberts A."/>
            <person name="Saif S."/>
            <person name="Shea T."/>
            <person name="Sisk P."/>
            <person name="Sykes S."/>
            <person name="Wortman J."/>
            <person name="Nusbaum C."/>
            <person name="Birren B."/>
        </authorList>
    </citation>
    <scope>NUCLEOTIDE SEQUENCE [LARGE SCALE GENOMIC DNA]</scope>
    <source>
        <strain evidence="2 3">CIP 64.3</strain>
    </source>
</reference>
<evidence type="ECO:0000313" key="2">
    <source>
        <dbReference type="EMBL" id="ENW15620.1"/>
    </source>
</evidence>
<dbReference type="Proteomes" id="UP000017667">
    <property type="component" value="Unassembled WGS sequence"/>
</dbReference>
<name>N9G801_ACIHA</name>
<accession>N9G801</accession>
<gene>
    <name evidence="2" type="ORF">F927_03360</name>
</gene>
<dbReference type="Pfam" id="PF25181">
    <property type="entry name" value="Phage_Bbp19"/>
    <property type="match status" value="1"/>
</dbReference>
<sequence length="169" mass="19932">MIVVLAVLTIALFVACVGLFSLHSRSEKFKQRWFNELDISSALRNEKHHEWERANIAEEQITVLKQSFRDLATEQSKELGFGNHVQWRSTKKPTSQTYRIHFDIEPNGQRILEELTARFKRNVFTNDERETCRRIGRAEVVDFILNRINTANDPRYSEQLEIMEKETHV</sequence>
<dbReference type="EMBL" id="APQQ01000032">
    <property type="protein sequence ID" value="ENW15620.1"/>
    <property type="molecule type" value="Genomic_DNA"/>
</dbReference>
<comment type="caution">
    <text evidence="2">The sequence shown here is derived from an EMBL/GenBank/DDBJ whole genome shotgun (WGS) entry which is preliminary data.</text>
</comment>
<dbReference type="HOGENOM" id="CLU_1522023_0_0_6"/>
<proteinExistence type="predicted"/>
<dbReference type="RefSeq" id="WP_005084900.1">
    <property type="nucleotide sequence ID" value="NZ_ASYX01000008.1"/>
</dbReference>
<dbReference type="InterPro" id="IPR057447">
    <property type="entry name" value="Bbp19-like_phage"/>
</dbReference>
<organism evidence="2 3">
    <name type="scientific">Acinetobacter haemolyticus CIP 64.3 = MTCC 9819</name>
    <dbReference type="NCBI Taxonomy" id="1217659"/>
    <lineage>
        <taxon>Bacteria</taxon>
        <taxon>Pseudomonadati</taxon>
        <taxon>Pseudomonadota</taxon>
        <taxon>Gammaproteobacteria</taxon>
        <taxon>Moraxellales</taxon>
        <taxon>Moraxellaceae</taxon>
        <taxon>Acinetobacter</taxon>
    </lineage>
</organism>
<evidence type="ECO:0000259" key="1">
    <source>
        <dbReference type="Pfam" id="PF25181"/>
    </source>
</evidence>
<dbReference type="AlphaFoldDB" id="N9G801"/>
<protein>
    <recommendedName>
        <fullName evidence="1">Bbp19-like phage domain-containing protein</fullName>
    </recommendedName>
</protein>